<reference evidence="2 3" key="1">
    <citation type="submission" date="2018-02" db="EMBL/GenBank/DDBJ databases">
        <title>The genomes of Aspergillus section Nigri reveals drivers in fungal speciation.</title>
        <authorList>
            <consortium name="DOE Joint Genome Institute"/>
            <person name="Vesth T.C."/>
            <person name="Nybo J."/>
            <person name="Theobald S."/>
            <person name="Brandl J."/>
            <person name="Frisvad J.C."/>
            <person name="Nielsen K.F."/>
            <person name="Lyhne E.K."/>
            <person name="Kogle M.E."/>
            <person name="Kuo A."/>
            <person name="Riley R."/>
            <person name="Clum A."/>
            <person name="Nolan M."/>
            <person name="Lipzen A."/>
            <person name="Salamov A."/>
            <person name="Henrissat B."/>
            <person name="Wiebenga A."/>
            <person name="De vries R.P."/>
            <person name="Grigoriev I.V."/>
            <person name="Mortensen U.H."/>
            <person name="Andersen M.R."/>
            <person name="Baker S.E."/>
        </authorList>
    </citation>
    <scope>NUCLEOTIDE SEQUENCE [LARGE SCALE GENOMIC DNA]</scope>
    <source>
        <strain evidence="2 3">CBS 114.80</strain>
    </source>
</reference>
<dbReference type="Proteomes" id="UP000248817">
    <property type="component" value="Unassembled WGS sequence"/>
</dbReference>
<dbReference type="PANTHER" id="PTHR47843:SF2">
    <property type="entry name" value="BTB DOMAIN-CONTAINING PROTEIN"/>
    <property type="match status" value="1"/>
</dbReference>
<dbReference type="EMBL" id="KZ825658">
    <property type="protein sequence ID" value="PYI25302.1"/>
    <property type="molecule type" value="Genomic_DNA"/>
</dbReference>
<dbReference type="Gene3D" id="3.30.710.10">
    <property type="entry name" value="Potassium Channel Kv1.1, Chain A"/>
    <property type="match status" value="1"/>
</dbReference>
<dbReference type="InterPro" id="IPR011333">
    <property type="entry name" value="SKP1/BTB/POZ_sf"/>
</dbReference>
<gene>
    <name evidence="2" type="ORF">BP00DRAFT_452242</name>
</gene>
<evidence type="ECO:0000259" key="1">
    <source>
        <dbReference type="PROSITE" id="PS50097"/>
    </source>
</evidence>
<proteinExistence type="predicted"/>
<dbReference type="CDD" id="cd18186">
    <property type="entry name" value="BTB_POZ_ZBTB_KLHL-like"/>
    <property type="match status" value="1"/>
</dbReference>
<sequence>MAPKSIRVPKDHVTRFQGRAIEIVVGDEQKVFGVHEGLVRSSSPFFNRALAGEWKESVQRTVPLPDDEPEIAALYIHWLYTGKLAVSCGEPGRIKHAEYLDLVKAYVFGNKILDTRFQNAIIDALVESRSEWQGENSTYPVGEVLEYAYDHLPGTAPILELFVDMYVRDAHSSWLRKWANPDMVPQPFLLKLASKLLDRCDASWDSLKACNYYSHGKNPNR</sequence>
<dbReference type="PANTHER" id="PTHR47843">
    <property type="entry name" value="BTB DOMAIN-CONTAINING PROTEIN-RELATED"/>
    <property type="match status" value="1"/>
</dbReference>
<evidence type="ECO:0000313" key="2">
    <source>
        <dbReference type="EMBL" id="PYI25302.1"/>
    </source>
</evidence>
<evidence type="ECO:0000313" key="3">
    <source>
        <dbReference type="Proteomes" id="UP000248817"/>
    </source>
</evidence>
<organism evidence="2 3">
    <name type="scientific">Aspergillus indologenus CBS 114.80</name>
    <dbReference type="NCBI Taxonomy" id="1450541"/>
    <lineage>
        <taxon>Eukaryota</taxon>
        <taxon>Fungi</taxon>
        <taxon>Dikarya</taxon>
        <taxon>Ascomycota</taxon>
        <taxon>Pezizomycotina</taxon>
        <taxon>Eurotiomycetes</taxon>
        <taxon>Eurotiomycetidae</taxon>
        <taxon>Eurotiales</taxon>
        <taxon>Aspergillaceae</taxon>
        <taxon>Aspergillus</taxon>
        <taxon>Aspergillus subgen. Circumdati</taxon>
    </lineage>
</organism>
<protein>
    <recommendedName>
        <fullName evidence="1">BTB domain-containing protein</fullName>
    </recommendedName>
</protein>
<dbReference type="PROSITE" id="PS50097">
    <property type="entry name" value="BTB"/>
    <property type="match status" value="1"/>
</dbReference>
<dbReference type="Pfam" id="PF00651">
    <property type="entry name" value="BTB"/>
    <property type="match status" value="1"/>
</dbReference>
<accession>A0A2V5HRL0</accession>
<dbReference type="SUPFAM" id="SSF54695">
    <property type="entry name" value="POZ domain"/>
    <property type="match status" value="1"/>
</dbReference>
<name>A0A2V5HRL0_9EURO</name>
<keyword evidence="3" id="KW-1185">Reference proteome</keyword>
<dbReference type="InterPro" id="IPR000210">
    <property type="entry name" value="BTB/POZ_dom"/>
</dbReference>
<feature type="domain" description="BTB" evidence="1">
    <location>
        <begin position="19"/>
        <end position="88"/>
    </location>
</feature>
<dbReference type="AlphaFoldDB" id="A0A2V5HRL0"/>